<dbReference type="GeneID" id="80452784"/>
<organism evidence="1 2">
    <name type="scientific">Aurantimicrobium minutum</name>
    <dbReference type="NCBI Taxonomy" id="708131"/>
    <lineage>
        <taxon>Bacteria</taxon>
        <taxon>Bacillati</taxon>
        <taxon>Actinomycetota</taxon>
        <taxon>Actinomycetes</taxon>
        <taxon>Micrococcales</taxon>
        <taxon>Microbacteriaceae</taxon>
        <taxon>Aurantimicrobium</taxon>
    </lineage>
</organism>
<dbReference type="EMBL" id="AP017457">
    <property type="protein sequence ID" value="BAU99594.1"/>
    <property type="molecule type" value="Genomic_DNA"/>
</dbReference>
<dbReference type="Proteomes" id="UP000243847">
    <property type="component" value="Chromosome sequence1"/>
</dbReference>
<evidence type="ECO:0000313" key="1">
    <source>
        <dbReference type="EMBL" id="BAU99594.1"/>
    </source>
</evidence>
<reference evidence="1 2" key="1">
    <citation type="journal article" date="2016" name="Genome Announc.">
        <title>Complete Genome Sequence of Aurantimicrobium minutum Type Strain KNCT, a Planktonic Ultramicrobacterium Isolated from River Water.</title>
        <authorList>
            <person name="Nakai R."/>
            <person name="Fujisawa T."/>
            <person name="Nakamura Y."/>
            <person name="Nishide H."/>
            <person name="Uchiyama I."/>
            <person name="Baba T."/>
            <person name="Toyoda A."/>
            <person name="Fujiyama A."/>
            <person name="Naganuma T."/>
            <person name="Niki H."/>
        </authorList>
    </citation>
    <scope>NUCLEOTIDE SEQUENCE [LARGE SCALE GENOMIC DNA]</scope>
    <source>
        <strain evidence="1 2">KNC</strain>
    </source>
</reference>
<proteinExistence type="predicted"/>
<name>A0A173LXL0_9MICO</name>
<evidence type="ECO:0000313" key="2">
    <source>
        <dbReference type="Proteomes" id="UP000243847"/>
    </source>
</evidence>
<dbReference type="RefSeq" id="WP_172418264.1">
    <property type="nucleotide sequence ID" value="NZ_AP017457.1"/>
</dbReference>
<dbReference type="AlphaFoldDB" id="A0A173LXL0"/>
<protein>
    <submittedName>
        <fullName evidence="1">Ketopantoate reductase</fullName>
    </submittedName>
</protein>
<dbReference type="KEGG" id="amin:AUMI_110520"/>
<gene>
    <name evidence="1" type="ORF">AUMI_110520</name>
</gene>
<accession>A0A173LXL0</accession>
<sequence length="54" mass="6272">MKLFGWFRKSEPVVDITLTESIIVQKSKKNPDKLTKKEIEALKKIVERVENTNA</sequence>